<dbReference type="AlphaFoldDB" id="A0AA48KRT2"/>
<gene>
    <name evidence="2" type="ORF">MACH26_34290</name>
</gene>
<organism evidence="2 3">
    <name type="scientific">Planctobacterium marinum</name>
    <dbReference type="NCBI Taxonomy" id="1631968"/>
    <lineage>
        <taxon>Bacteria</taxon>
        <taxon>Pseudomonadati</taxon>
        <taxon>Pseudomonadota</taxon>
        <taxon>Gammaproteobacteria</taxon>
        <taxon>Alteromonadales</taxon>
        <taxon>Alteromonadaceae</taxon>
        <taxon>Planctobacterium</taxon>
    </lineage>
</organism>
<evidence type="ECO:0000256" key="1">
    <source>
        <dbReference type="SAM" id="SignalP"/>
    </source>
</evidence>
<dbReference type="EMBL" id="AP027272">
    <property type="protein sequence ID" value="BDX07908.1"/>
    <property type="molecule type" value="Genomic_DNA"/>
</dbReference>
<name>A0AA48KRT2_9ALTE</name>
<dbReference type="KEGG" id="pmaw:MACH26_34290"/>
<dbReference type="RefSeq" id="WP_338294007.1">
    <property type="nucleotide sequence ID" value="NZ_AP027272.1"/>
</dbReference>
<feature type="chain" id="PRO_5041285201" evidence="1">
    <location>
        <begin position="22"/>
        <end position="241"/>
    </location>
</feature>
<reference evidence="2" key="1">
    <citation type="submission" date="2023-01" db="EMBL/GenBank/DDBJ databases">
        <title>Complete genome sequence of Planctobacterium marinum strain Dej080120_11.</title>
        <authorList>
            <person name="Ueki S."/>
            <person name="Maruyama F."/>
        </authorList>
    </citation>
    <scope>NUCLEOTIDE SEQUENCE</scope>
    <source>
        <strain evidence="2">Dej080120_11</strain>
    </source>
</reference>
<protein>
    <submittedName>
        <fullName evidence="2">Uncharacterized protein</fullName>
    </submittedName>
</protein>
<keyword evidence="1" id="KW-0732">Signal</keyword>
<evidence type="ECO:0000313" key="3">
    <source>
        <dbReference type="Proteomes" id="UP001333710"/>
    </source>
</evidence>
<proteinExistence type="predicted"/>
<feature type="signal peptide" evidence="1">
    <location>
        <begin position="1"/>
        <end position="21"/>
    </location>
</feature>
<keyword evidence="3" id="KW-1185">Reference proteome</keyword>
<sequence length="241" mass="27903">MKLKTLLPLILLFCFQPNSFASEPLLANYEITVKHNGHAQSTRQLALWRLSANQVVHQFNQQQLSQHWTLQKNSRVKLLKLFDAHDRGVEYAAADIKGHQKRDWSEKYQLLSDDFLAQLNSVTCYQDDHYGKVQVLSTEAATRNLTVEWLPEYKLIKSIKTQSKNGTEHWQLVSLSRDKEKISAQAQLWEKYYLTDYADIGDNESDPFLMQMINLGFVEEAASGFYNEKGQQIQGQHGHHH</sequence>
<evidence type="ECO:0000313" key="2">
    <source>
        <dbReference type="EMBL" id="BDX07908.1"/>
    </source>
</evidence>
<accession>A0AA48KRT2</accession>
<dbReference type="Proteomes" id="UP001333710">
    <property type="component" value="Chromosome"/>
</dbReference>